<feature type="compositionally biased region" description="Polar residues" evidence="1">
    <location>
        <begin position="861"/>
        <end position="878"/>
    </location>
</feature>
<evidence type="ECO:0000259" key="2">
    <source>
        <dbReference type="Pfam" id="PF01551"/>
    </source>
</evidence>
<comment type="caution">
    <text evidence="3">The sequence shown here is derived from an EMBL/GenBank/DDBJ whole genome shotgun (WGS) entry which is preliminary data.</text>
</comment>
<dbReference type="PANTHER" id="PTHR21666">
    <property type="entry name" value="PEPTIDASE-RELATED"/>
    <property type="match status" value="1"/>
</dbReference>
<dbReference type="Pfam" id="PF01551">
    <property type="entry name" value="Peptidase_M23"/>
    <property type="match status" value="1"/>
</dbReference>
<dbReference type="InterPro" id="IPR016047">
    <property type="entry name" value="M23ase_b-sheet_dom"/>
</dbReference>
<dbReference type="CDD" id="cd15482">
    <property type="entry name" value="Sialidase_non-viral"/>
    <property type="match status" value="1"/>
</dbReference>
<dbReference type="Proteomes" id="UP000177354">
    <property type="component" value="Unassembled WGS sequence"/>
</dbReference>
<dbReference type="InterPro" id="IPR011055">
    <property type="entry name" value="Dup_hybrid_motif"/>
</dbReference>
<sequence>MKKINTFTPKILAGILAAIFSIPVNLLFPATTPLTLAQDITPTVSLSPAPQNSFAAASPTAAQTVSNENSAILPSVNPSIDPAISPDPFVSPLPSPTLPPLSPSPTPLPIPENTALILTPAVFPSLIPSGSASSAQLKQTMKFLPLNKKSFKLDESINFKLINSGNNVSLSLKHSDGQTQPVIIKKEIEPSAGESNISLKPLISFKPGKYTLIATDDYSDQSVEEFYWGMLNISPDKSVYKPGETALFNITVLDELGKIICTSDLTLEIISPEGNKSILSTSDKSIIRNPSCRSLDIGNKPDYSAAYNLPSETGEYQLILKSVIKTGIFTVNSSLKVEKDPDFIIERISPARIFPPETYQQIIKVTANRDFEGIIKEKVPSLFDISPAVENGLIPYNSVVSEKENLPSNEELIGAPLSVLRQPFNGQFPISLGFNETPDLLWLRWEYLKSGFMGHDGVDFAMPEKTPILAVDDGIVFHVGYGPYGKTIIINHSWGKTYYGHLSEFNINIGQNVKKGDLIALSGSTGLSTGPHLHFVVRPDSVSNENGFGGAVDPLAYLNIIMPDGTVPRDLNASIAGSQTVIPSALSIIWKASLKKGETKSYAYKYRSGISAPQSFVLGPVEFYNLSGSSAPDSEMSFDQEIPGLSFNTVNTVSTPSPAQQNTIGDSSPVNPLSFNQLVFQDNSAFIVTADSETLIDNNIYPEIDGVQNSSNNIVFTSDEIGYIFFTDNSGFCVYSKTTDSGESWSIPLSLNSKDAVKLCRNLTLWYDRWTKGDDKGTKIHLLYTSSPMQNTYYQFLNTSDDSLSELMLVKENFITSPTLPSPTFVPATPTISPAPDLTAVPVASPSSDPFDITPDLKSAPSFQPSPTAQPGETQNISIPKDNPRLTLAKSTDGTLIAGLSDGSNNTIFKCNGNCTPSSSWTETDRSLAENQFGPLLLYPDSNNLPSIEKSQTYDNFISAAYTKENKIYSASVSGSAINTFVFDGTGWTAKTPLNFDNLAVENIRLSVDQTTGKIFLVYSAAEKPEGKPATDSLFYVESSDGMSTWTGTRQISSITGSIKNILINPLSDGRIYAAWHLSAGSDGLYGITIYSGDDKENLLRHGKTLVENHDL</sequence>
<feature type="domain" description="M23ase beta-sheet core" evidence="2">
    <location>
        <begin position="454"/>
        <end position="540"/>
    </location>
</feature>
<dbReference type="SUPFAM" id="SSF50939">
    <property type="entry name" value="Sialidases"/>
    <property type="match status" value="2"/>
</dbReference>
<feature type="region of interest" description="Disordered" evidence="1">
    <location>
        <begin position="841"/>
        <end position="885"/>
    </location>
</feature>
<accession>A0A1F5Z0J6</accession>
<organism evidence="3 4">
    <name type="scientific">Candidatus Gottesmanbacteria bacterium RIFCSPHIGHO2_01_FULL_40_15</name>
    <dbReference type="NCBI Taxonomy" id="1798376"/>
    <lineage>
        <taxon>Bacteria</taxon>
        <taxon>Candidatus Gottesmaniibacteriota</taxon>
    </lineage>
</organism>
<evidence type="ECO:0000256" key="1">
    <source>
        <dbReference type="SAM" id="MobiDB-lite"/>
    </source>
</evidence>
<dbReference type="InterPro" id="IPR050570">
    <property type="entry name" value="Cell_wall_metabolism_enzyme"/>
</dbReference>
<dbReference type="SUPFAM" id="SSF51261">
    <property type="entry name" value="Duplicated hybrid motif"/>
    <property type="match status" value="1"/>
</dbReference>
<dbReference type="EMBL" id="MFJF01000022">
    <property type="protein sequence ID" value="OGG05885.1"/>
    <property type="molecule type" value="Genomic_DNA"/>
</dbReference>
<evidence type="ECO:0000313" key="4">
    <source>
        <dbReference type="Proteomes" id="UP000177354"/>
    </source>
</evidence>
<proteinExistence type="predicted"/>
<dbReference type="AlphaFoldDB" id="A0A1F5Z0J6"/>
<dbReference type="CDD" id="cd12797">
    <property type="entry name" value="M23_peptidase"/>
    <property type="match status" value="1"/>
</dbReference>
<evidence type="ECO:0000313" key="3">
    <source>
        <dbReference type="EMBL" id="OGG05885.1"/>
    </source>
</evidence>
<protein>
    <recommendedName>
        <fullName evidence="2">M23ase beta-sheet core domain-containing protein</fullName>
    </recommendedName>
</protein>
<name>A0A1F5Z0J6_9BACT</name>
<gene>
    <name evidence="3" type="ORF">A2777_05015</name>
</gene>
<reference evidence="3 4" key="1">
    <citation type="journal article" date="2016" name="Nat. Commun.">
        <title>Thousands of microbial genomes shed light on interconnected biogeochemical processes in an aquifer system.</title>
        <authorList>
            <person name="Anantharaman K."/>
            <person name="Brown C.T."/>
            <person name="Hug L.A."/>
            <person name="Sharon I."/>
            <person name="Castelle C.J."/>
            <person name="Probst A.J."/>
            <person name="Thomas B.C."/>
            <person name="Singh A."/>
            <person name="Wilkins M.J."/>
            <person name="Karaoz U."/>
            <person name="Brodie E.L."/>
            <person name="Williams K.H."/>
            <person name="Hubbard S.S."/>
            <person name="Banfield J.F."/>
        </authorList>
    </citation>
    <scope>NUCLEOTIDE SEQUENCE [LARGE SCALE GENOMIC DNA]</scope>
</reference>
<dbReference type="Gene3D" id="2.70.70.10">
    <property type="entry name" value="Glucose Permease (Domain IIA)"/>
    <property type="match status" value="1"/>
</dbReference>
<dbReference type="PANTHER" id="PTHR21666:SF270">
    <property type="entry name" value="MUREIN HYDROLASE ACTIVATOR ENVC"/>
    <property type="match status" value="1"/>
</dbReference>
<dbReference type="GO" id="GO:0004222">
    <property type="term" value="F:metalloendopeptidase activity"/>
    <property type="evidence" value="ECO:0007669"/>
    <property type="project" value="TreeGrafter"/>
</dbReference>
<dbReference type="InterPro" id="IPR036278">
    <property type="entry name" value="Sialidase_sf"/>
</dbReference>